<evidence type="ECO:0000313" key="1">
    <source>
        <dbReference type="EMBL" id="MEC6830835.1"/>
    </source>
</evidence>
<name>A0A1T4QSU2_9GAMM</name>
<dbReference type="EMBL" id="JAYXUG010000002">
    <property type="protein sequence ID" value="MEC6830835.1"/>
    <property type="molecule type" value="Genomic_DNA"/>
</dbReference>
<evidence type="ECO:0000313" key="4">
    <source>
        <dbReference type="Proteomes" id="UP001306119"/>
    </source>
</evidence>
<protein>
    <submittedName>
        <fullName evidence="2">Uncharacterized protein</fullName>
    </submittedName>
</protein>
<organism evidence="2 3">
    <name type="scientific">Photobacterium toruni</name>
    <dbReference type="NCBI Taxonomy" id="1935446"/>
    <lineage>
        <taxon>Bacteria</taxon>
        <taxon>Pseudomonadati</taxon>
        <taxon>Pseudomonadota</taxon>
        <taxon>Gammaproteobacteria</taxon>
        <taxon>Vibrionales</taxon>
        <taxon>Vibrionaceae</taxon>
        <taxon>Photobacterium</taxon>
    </lineage>
</organism>
<dbReference type="EMBL" id="FUWP01000003">
    <property type="protein sequence ID" value="SKA06736.1"/>
    <property type="molecule type" value="Genomic_DNA"/>
</dbReference>
<proteinExistence type="predicted"/>
<reference evidence="2 3" key="1">
    <citation type="submission" date="2017-02" db="EMBL/GenBank/DDBJ databases">
        <authorList>
            <person name="Peterson S.W."/>
        </authorList>
    </citation>
    <scope>NUCLEOTIDE SEQUENCE [LARGE SCALE GENOMIC DNA]</scope>
    <source>
        <strain evidence="2 3">CECT 9189</strain>
    </source>
</reference>
<sequence length="50" mass="5792">MRQLSDYQQQIQSLICNNEYSLPQAISILRSLLEDIENNDAITDVAMYTE</sequence>
<dbReference type="AlphaFoldDB" id="A0A1T4QSU2"/>
<accession>A0A1T4QSU2</accession>
<gene>
    <name evidence="2" type="ORF">CZ814_01099</name>
    <name evidence="1" type="ORF">VXS06_03570</name>
</gene>
<dbReference type="OrthoDB" id="9894041at2"/>
<evidence type="ECO:0000313" key="3">
    <source>
        <dbReference type="Proteomes" id="UP000191116"/>
    </source>
</evidence>
<evidence type="ECO:0000313" key="2">
    <source>
        <dbReference type="EMBL" id="SKA06736.1"/>
    </source>
</evidence>
<reference evidence="1 4" key="2">
    <citation type="submission" date="2024-01" db="EMBL/GenBank/DDBJ databases">
        <title>Active colonisers of the gastrointestinal tract of Atlantic salmon farmed in a warm water region.</title>
        <authorList>
            <person name="Bowman J.P."/>
        </authorList>
    </citation>
    <scope>NUCLEOTIDE SEQUENCE [LARGE SCALE GENOMIC DNA]</scope>
    <source>
        <strain evidence="1 4">S3MW1</strain>
    </source>
</reference>
<keyword evidence="4" id="KW-1185">Reference proteome</keyword>
<dbReference type="Proteomes" id="UP001306119">
    <property type="component" value="Unassembled WGS sequence"/>
</dbReference>
<dbReference type="RefSeq" id="WP_159447842.1">
    <property type="nucleotide sequence ID" value="NZ_AP024855.1"/>
</dbReference>
<dbReference type="Proteomes" id="UP000191116">
    <property type="component" value="Unassembled WGS sequence"/>
</dbReference>